<dbReference type="EMBL" id="GISG01148658">
    <property type="protein sequence ID" value="MBA4646988.1"/>
    <property type="molecule type" value="Transcribed_RNA"/>
</dbReference>
<feature type="region of interest" description="Disordered" evidence="1">
    <location>
        <begin position="66"/>
        <end position="88"/>
    </location>
</feature>
<proteinExistence type="predicted"/>
<reference evidence="2" key="1">
    <citation type="journal article" date="2013" name="J. Plant Res.">
        <title>Effect of fungi and light on seed germination of three Opuntia species from semiarid lands of central Mexico.</title>
        <authorList>
            <person name="Delgado-Sanchez P."/>
            <person name="Jimenez-Bremont J.F."/>
            <person name="Guerrero-Gonzalez Mde L."/>
            <person name="Flores J."/>
        </authorList>
    </citation>
    <scope>NUCLEOTIDE SEQUENCE</scope>
    <source>
        <tissue evidence="2">Cladode</tissue>
    </source>
</reference>
<protein>
    <submittedName>
        <fullName evidence="2">Uncharacterized protein</fullName>
    </submittedName>
</protein>
<reference evidence="2" key="2">
    <citation type="submission" date="2020-07" db="EMBL/GenBank/DDBJ databases">
        <authorList>
            <person name="Vera ALvarez R."/>
            <person name="Arias-Moreno D.M."/>
            <person name="Jimenez-Jacinto V."/>
            <person name="Jimenez-Bremont J.F."/>
            <person name="Swaminathan K."/>
            <person name="Moose S.P."/>
            <person name="Guerrero-Gonzalez M.L."/>
            <person name="Marino-Ramirez L."/>
            <person name="Landsman D."/>
            <person name="Rodriguez-Kessler M."/>
            <person name="Delgado-Sanchez P."/>
        </authorList>
    </citation>
    <scope>NUCLEOTIDE SEQUENCE</scope>
    <source>
        <tissue evidence="2">Cladode</tissue>
    </source>
</reference>
<organism evidence="2">
    <name type="scientific">Opuntia streptacantha</name>
    <name type="common">Prickly pear cactus</name>
    <name type="synonym">Opuntia cardona</name>
    <dbReference type="NCBI Taxonomy" id="393608"/>
    <lineage>
        <taxon>Eukaryota</taxon>
        <taxon>Viridiplantae</taxon>
        <taxon>Streptophyta</taxon>
        <taxon>Embryophyta</taxon>
        <taxon>Tracheophyta</taxon>
        <taxon>Spermatophyta</taxon>
        <taxon>Magnoliopsida</taxon>
        <taxon>eudicotyledons</taxon>
        <taxon>Gunneridae</taxon>
        <taxon>Pentapetalae</taxon>
        <taxon>Caryophyllales</taxon>
        <taxon>Cactineae</taxon>
        <taxon>Cactaceae</taxon>
        <taxon>Opuntioideae</taxon>
        <taxon>Opuntia</taxon>
    </lineage>
</organism>
<sequence length="112" mass="11940">MGDMGKESRDFSLGIITRTRGAKLGVRPKCINECTSGVEVLARARSCSLANDAIEKCLSHDIKHRHTTTARSRSRGVARATSTPIPTIGIPKPTIPVLATTQVRGTSTVLGK</sequence>
<feature type="compositionally biased region" description="Basic residues" evidence="1">
    <location>
        <begin position="66"/>
        <end position="76"/>
    </location>
</feature>
<accession>A0A7C9DUN5</accession>
<evidence type="ECO:0000256" key="1">
    <source>
        <dbReference type="SAM" id="MobiDB-lite"/>
    </source>
</evidence>
<dbReference type="AlphaFoldDB" id="A0A7C9DUN5"/>
<name>A0A7C9DUN5_OPUST</name>
<evidence type="ECO:0000313" key="2">
    <source>
        <dbReference type="EMBL" id="MBA4646988.1"/>
    </source>
</evidence>